<name>A0A0C2NBA9_THEKT</name>
<keyword evidence="2" id="KW-1185">Reference proteome</keyword>
<dbReference type="AlphaFoldDB" id="A0A0C2NBA9"/>
<evidence type="ECO:0000313" key="1">
    <source>
        <dbReference type="EMBL" id="KII71222.1"/>
    </source>
</evidence>
<gene>
    <name evidence="1" type="ORF">RF11_09870</name>
</gene>
<proteinExistence type="predicted"/>
<comment type="caution">
    <text evidence="1">The sequence shown here is derived from an EMBL/GenBank/DDBJ whole genome shotgun (WGS) entry which is preliminary data.</text>
</comment>
<accession>A0A0C2NBA9</accession>
<organism evidence="1 2">
    <name type="scientific">Thelohanellus kitauei</name>
    <name type="common">Myxosporean</name>
    <dbReference type="NCBI Taxonomy" id="669202"/>
    <lineage>
        <taxon>Eukaryota</taxon>
        <taxon>Metazoa</taxon>
        <taxon>Cnidaria</taxon>
        <taxon>Myxozoa</taxon>
        <taxon>Myxosporea</taxon>
        <taxon>Bivalvulida</taxon>
        <taxon>Platysporina</taxon>
        <taxon>Myxobolidae</taxon>
        <taxon>Thelohanellus</taxon>
    </lineage>
</organism>
<dbReference type="Proteomes" id="UP000031668">
    <property type="component" value="Unassembled WGS sequence"/>
</dbReference>
<evidence type="ECO:0000313" key="2">
    <source>
        <dbReference type="Proteomes" id="UP000031668"/>
    </source>
</evidence>
<sequence length="155" mass="16950">MDRLQMLKSLLNPNIAEANSRRQDDLSATILNKFEIINCGIHDSAKITAARLSQLEAKMDVLSVMSESHAAADISSSTPNCSQVSLGHTNSKNFFAPTPLNPSKHELQAIVTADPTEIDGALETSPTKKKNPENPLLNKLCRDGRIWYLATLILP</sequence>
<dbReference type="EMBL" id="JWZT01001835">
    <property type="protein sequence ID" value="KII71222.1"/>
    <property type="molecule type" value="Genomic_DNA"/>
</dbReference>
<reference evidence="1 2" key="1">
    <citation type="journal article" date="2014" name="Genome Biol. Evol.">
        <title>The genome of the myxosporean Thelohanellus kitauei shows adaptations to nutrient acquisition within its fish host.</title>
        <authorList>
            <person name="Yang Y."/>
            <person name="Xiong J."/>
            <person name="Zhou Z."/>
            <person name="Huo F."/>
            <person name="Miao W."/>
            <person name="Ran C."/>
            <person name="Liu Y."/>
            <person name="Zhang J."/>
            <person name="Feng J."/>
            <person name="Wang M."/>
            <person name="Wang M."/>
            <person name="Wang L."/>
            <person name="Yao B."/>
        </authorList>
    </citation>
    <scope>NUCLEOTIDE SEQUENCE [LARGE SCALE GENOMIC DNA]</scope>
    <source>
        <strain evidence="1">Wuqing</strain>
    </source>
</reference>
<protein>
    <submittedName>
        <fullName evidence="1">Uncharacterized protein</fullName>
    </submittedName>
</protein>